<name>A0ABN7B3I9_9HEMI</name>
<keyword evidence="7" id="KW-1185">Reference proteome</keyword>
<dbReference type="InterPro" id="IPR001494">
    <property type="entry name" value="Importin-beta_N"/>
</dbReference>
<dbReference type="Proteomes" id="UP001307889">
    <property type="component" value="Chromosome 10"/>
</dbReference>
<dbReference type="InterPro" id="IPR011989">
    <property type="entry name" value="ARM-like"/>
</dbReference>
<evidence type="ECO:0000256" key="1">
    <source>
        <dbReference type="ARBA" id="ARBA00009466"/>
    </source>
</evidence>
<evidence type="ECO:0000259" key="5">
    <source>
        <dbReference type="Pfam" id="PF19273"/>
    </source>
</evidence>
<reference evidence="6 7" key="1">
    <citation type="submission" date="2023-09" db="EMBL/GenBank/DDBJ databases">
        <title>Nesidiocoris tenuis whole genome shotgun sequence.</title>
        <authorList>
            <person name="Shibata T."/>
            <person name="Shimoda M."/>
            <person name="Kobayashi T."/>
            <person name="Uehara T."/>
        </authorList>
    </citation>
    <scope>NUCLEOTIDE SEQUENCE [LARGE SCALE GENOMIC DNA]</scope>
    <source>
        <strain evidence="6 7">Japan</strain>
    </source>
</reference>
<comment type="similarity">
    <text evidence="1">Belongs to the exportin family.</text>
</comment>
<dbReference type="Pfam" id="PF08389">
    <property type="entry name" value="Xpo1"/>
    <property type="match status" value="1"/>
</dbReference>
<feature type="region of interest" description="Disordered" evidence="2">
    <location>
        <begin position="1157"/>
        <end position="1178"/>
    </location>
</feature>
<accession>A0ABN7B3I9</accession>
<evidence type="ECO:0000259" key="3">
    <source>
        <dbReference type="Pfam" id="PF03810"/>
    </source>
</evidence>
<feature type="domain" description="Exportin-5 C-terminal" evidence="5">
    <location>
        <begin position="310"/>
        <end position="1134"/>
    </location>
</feature>
<feature type="compositionally biased region" description="Polar residues" evidence="2">
    <location>
        <begin position="1167"/>
        <end position="1178"/>
    </location>
</feature>
<dbReference type="InterPro" id="IPR045065">
    <property type="entry name" value="XPO1/5"/>
</dbReference>
<dbReference type="InterPro" id="IPR045478">
    <property type="entry name" value="Exportin-5_C"/>
</dbReference>
<dbReference type="SUPFAM" id="SSF48371">
    <property type="entry name" value="ARM repeat"/>
    <property type="match status" value="1"/>
</dbReference>
<protein>
    <submittedName>
        <fullName evidence="6">Exportin 1-like protein</fullName>
    </submittedName>
</protein>
<organism evidence="6 7">
    <name type="scientific">Nesidiocoris tenuis</name>
    <dbReference type="NCBI Taxonomy" id="355587"/>
    <lineage>
        <taxon>Eukaryota</taxon>
        <taxon>Metazoa</taxon>
        <taxon>Ecdysozoa</taxon>
        <taxon>Arthropoda</taxon>
        <taxon>Hexapoda</taxon>
        <taxon>Insecta</taxon>
        <taxon>Pterygota</taxon>
        <taxon>Neoptera</taxon>
        <taxon>Paraneoptera</taxon>
        <taxon>Hemiptera</taxon>
        <taxon>Heteroptera</taxon>
        <taxon>Panheteroptera</taxon>
        <taxon>Cimicomorpha</taxon>
        <taxon>Miridae</taxon>
        <taxon>Dicyphina</taxon>
        <taxon>Nesidiocoris</taxon>
    </lineage>
</organism>
<sequence length="1178" mass="131519">MDEITVVAEQLATAVELTMNPNASQAERLEAYNACELFKEKSPLCVQCGLFLAQRPQYSHFVRHFGLQLMEHCIKYKWYDLTHQEKLFIKENAMKLVECGMNSLLEDKNMAHMKDALSRVIVEMIKREWPQQWPTLLAELNECSSRGCIQTELVLHVLLRLVEDVAVLQNLESNQRRKDIYQALTVNMADLFTFFRGLIGKHHDLYSTNTAVGNLLEASKHAQVVQVVLLTLGGFVEWVSMVHIMAEDGKMLQYLCLLLNNEPFQDGAAECLLQIVSRKGKADERRPLLVLFSEGAMRCIFSAADTSVNKNYQFLKKLTQVLTGLGSQLCSLWSKETESRPPNFEMYLEAIVTFTRHASLSLVYYANSLWLQLMKHDQISKDEVFLSFVPKWVDAAGPKILKVLFPSSKSLVEPNTPESYAVLDYDAEDEYNGFFHRYRVELLDTFKQATLVAPLVTYTYVERWLEAQIRKTMASNSSEPCTLSSVLYREWDALSLALDAVLSKLVMAKERPDVLSGLRLLDLCLAFEPTDPLILSAMLSCISALFVFLSMAPPETTAVYLPRVLDKIFATLVFTVPGEPKNQRSRGVKNLRRHAVSLMVKIAQKYPLLLLPVFSRIHSTVASLQSKAHVLSSMEALCLQEALLLISNHLCDYEKESRFVGEVVTPITMPWLLLTTTAFSSTADFMAYIGLNKPPVEPGSDDTNGQNRSQISRCLGVLLAVVKRCVWPSDPELAVRGGFLVCTTPAGHPIYRNPAAPHVIPLFPGLLALCQVLHGLTSPQALALLSEGYQGAYTMLDLEKQNLLGVGNSGASDGVAADVKGETTPLQRMQNFISSMYEDTFHALGHAFHSLPHEIYNIPNLAPTLIATVFSNLEFVPDNRLRSLVRVFLKSFVTSCPVSCYDSVLLPVLAHLTPYMYIRLSTRWQHLSQLTENGSVDEENTDAQEMLEDMLNRTMTREYVDVLKATLYGVIDVEDAEKPPQNNDAVSELGAKVLQCEQTCQAVTICLLRALSWADSTASLKCTGLLGGVIFHLVSVGRMNEELAGNAILAVLLGLQTHGQHDANQGSLLVLGTQLYGLLRPLAPSIVQVMKQIPDVSLADLQKLDDRMLKDVQKGNKVEKGKKEMFKKVTSPLIGRNVGQLFRKKVAMRDLPRIETAKKPSHDALSATDNGISNLFHM</sequence>
<dbReference type="EMBL" id="AP028918">
    <property type="protein sequence ID" value="BES98968.1"/>
    <property type="molecule type" value="Genomic_DNA"/>
</dbReference>
<dbReference type="PANTHER" id="PTHR11223">
    <property type="entry name" value="EXPORTIN 1/5"/>
    <property type="match status" value="1"/>
</dbReference>
<evidence type="ECO:0000259" key="4">
    <source>
        <dbReference type="Pfam" id="PF08389"/>
    </source>
</evidence>
<evidence type="ECO:0000313" key="7">
    <source>
        <dbReference type="Proteomes" id="UP001307889"/>
    </source>
</evidence>
<dbReference type="Pfam" id="PF03810">
    <property type="entry name" value="IBN_N"/>
    <property type="match status" value="1"/>
</dbReference>
<feature type="domain" description="Importin N-terminal" evidence="3">
    <location>
        <begin position="31"/>
        <end position="96"/>
    </location>
</feature>
<gene>
    <name evidence="6" type="ORF">NTJ_11784</name>
</gene>
<dbReference type="Pfam" id="PF19273">
    <property type="entry name" value="Exportin-5"/>
    <property type="match status" value="1"/>
</dbReference>
<dbReference type="InterPro" id="IPR013598">
    <property type="entry name" value="Exportin-1/Importin-b-like"/>
</dbReference>
<feature type="domain" description="Exportin-1/Importin-beta-like" evidence="4">
    <location>
        <begin position="112"/>
        <end position="272"/>
    </location>
</feature>
<dbReference type="Gene3D" id="1.25.10.10">
    <property type="entry name" value="Leucine-rich Repeat Variant"/>
    <property type="match status" value="1"/>
</dbReference>
<dbReference type="InterPro" id="IPR016024">
    <property type="entry name" value="ARM-type_fold"/>
</dbReference>
<proteinExistence type="inferred from homology"/>
<evidence type="ECO:0000256" key="2">
    <source>
        <dbReference type="SAM" id="MobiDB-lite"/>
    </source>
</evidence>
<evidence type="ECO:0000313" key="6">
    <source>
        <dbReference type="EMBL" id="BES98968.1"/>
    </source>
</evidence>
<dbReference type="PANTHER" id="PTHR11223:SF3">
    <property type="entry name" value="EXPORTIN-5"/>
    <property type="match status" value="1"/>
</dbReference>